<evidence type="ECO:0000256" key="1">
    <source>
        <dbReference type="ARBA" id="ARBA00004651"/>
    </source>
</evidence>
<dbReference type="InterPro" id="IPR003593">
    <property type="entry name" value="AAA+_ATPase"/>
</dbReference>
<keyword evidence="4 9" id="KW-0812">Transmembrane</keyword>
<dbReference type="SUPFAM" id="SSF52540">
    <property type="entry name" value="P-loop containing nucleoside triphosphate hydrolases"/>
    <property type="match status" value="1"/>
</dbReference>
<dbReference type="CDD" id="cd18541">
    <property type="entry name" value="ABC_6TM_TmrB_like"/>
    <property type="match status" value="1"/>
</dbReference>
<dbReference type="InterPro" id="IPR036640">
    <property type="entry name" value="ABC1_TM_sf"/>
</dbReference>
<dbReference type="PROSITE" id="PS50893">
    <property type="entry name" value="ABC_TRANSPORTER_2"/>
    <property type="match status" value="1"/>
</dbReference>
<protein>
    <submittedName>
        <fullName evidence="12">ABC transporter ATP-binding protein</fullName>
    </submittedName>
</protein>
<dbReference type="Gene3D" id="3.40.50.300">
    <property type="entry name" value="P-loop containing nucleotide triphosphate hydrolases"/>
    <property type="match status" value="1"/>
</dbReference>
<dbReference type="GO" id="GO:0016887">
    <property type="term" value="F:ATP hydrolysis activity"/>
    <property type="evidence" value="ECO:0007669"/>
    <property type="project" value="InterPro"/>
</dbReference>
<dbReference type="AlphaFoldDB" id="A0AAW9PY08"/>
<keyword evidence="2" id="KW-0813">Transport</keyword>
<evidence type="ECO:0000256" key="6">
    <source>
        <dbReference type="ARBA" id="ARBA00022840"/>
    </source>
</evidence>
<feature type="transmembrane region" description="Helical" evidence="9">
    <location>
        <begin position="282"/>
        <end position="303"/>
    </location>
</feature>
<keyword evidence="5" id="KW-0547">Nucleotide-binding</keyword>
<name>A0AAW9PY08_9CYAN</name>
<dbReference type="GO" id="GO:0015421">
    <property type="term" value="F:ABC-type oligopeptide transporter activity"/>
    <property type="evidence" value="ECO:0007669"/>
    <property type="project" value="TreeGrafter"/>
</dbReference>
<dbReference type="GO" id="GO:0005524">
    <property type="term" value="F:ATP binding"/>
    <property type="evidence" value="ECO:0007669"/>
    <property type="project" value="UniProtKB-KW"/>
</dbReference>
<feature type="domain" description="ABC transporter" evidence="10">
    <location>
        <begin position="341"/>
        <end position="573"/>
    </location>
</feature>
<dbReference type="InterPro" id="IPR027417">
    <property type="entry name" value="P-loop_NTPase"/>
</dbReference>
<feature type="transmembrane region" description="Helical" evidence="9">
    <location>
        <begin position="20"/>
        <end position="39"/>
    </location>
</feature>
<dbReference type="InterPro" id="IPR039421">
    <property type="entry name" value="Type_1_exporter"/>
</dbReference>
<dbReference type="PANTHER" id="PTHR43394:SF1">
    <property type="entry name" value="ATP-BINDING CASSETTE SUB-FAMILY B MEMBER 10, MITOCHONDRIAL"/>
    <property type="match status" value="1"/>
</dbReference>
<dbReference type="SUPFAM" id="SSF90123">
    <property type="entry name" value="ABC transporter transmembrane region"/>
    <property type="match status" value="1"/>
</dbReference>
<dbReference type="PANTHER" id="PTHR43394">
    <property type="entry name" value="ATP-DEPENDENT PERMEASE MDL1, MITOCHONDRIAL"/>
    <property type="match status" value="1"/>
</dbReference>
<evidence type="ECO:0000259" key="11">
    <source>
        <dbReference type="PROSITE" id="PS50929"/>
    </source>
</evidence>
<dbReference type="Proteomes" id="UP001333818">
    <property type="component" value="Unassembled WGS sequence"/>
</dbReference>
<comment type="caution">
    <text evidence="12">The sequence shown here is derived from an EMBL/GenBank/DDBJ whole genome shotgun (WGS) entry which is preliminary data.</text>
</comment>
<evidence type="ECO:0000313" key="12">
    <source>
        <dbReference type="EMBL" id="MEE3715431.1"/>
    </source>
</evidence>
<dbReference type="PROSITE" id="PS50929">
    <property type="entry name" value="ABC_TM1F"/>
    <property type="match status" value="1"/>
</dbReference>
<evidence type="ECO:0000256" key="4">
    <source>
        <dbReference type="ARBA" id="ARBA00022692"/>
    </source>
</evidence>
<evidence type="ECO:0000256" key="3">
    <source>
        <dbReference type="ARBA" id="ARBA00022475"/>
    </source>
</evidence>
<feature type="transmembrane region" description="Helical" evidence="9">
    <location>
        <begin position="59"/>
        <end position="77"/>
    </location>
</feature>
<keyword evidence="13" id="KW-1185">Reference proteome</keyword>
<feature type="transmembrane region" description="Helical" evidence="9">
    <location>
        <begin position="243"/>
        <end position="262"/>
    </location>
</feature>
<organism evidence="12 13">
    <name type="scientific">Tumidithrix elongata BACA0141</name>
    <dbReference type="NCBI Taxonomy" id="2716417"/>
    <lineage>
        <taxon>Bacteria</taxon>
        <taxon>Bacillati</taxon>
        <taxon>Cyanobacteriota</taxon>
        <taxon>Cyanophyceae</taxon>
        <taxon>Pseudanabaenales</taxon>
        <taxon>Pseudanabaenaceae</taxon>
        <taxon>Tumidithrix</taxon>
        <taxon>Tumidithrix elongata</taxon>
    </lineage>
</organism>
<accession>A0AAW9PY08</accession>
<keyword evidence="6 12" id="KW-0067">ATP-binding</keyword>
<evidence type="ECO:0000256" key="2">
    <source>
        <dbReference type="ARBA" id="ARBA00022448"/>
    </source>
</evidence>
<dbReference type="SMART" id="SM00382">
    <property type="entry name" value="AAA"/>
    <property type="match status" value="1"/>
</dbReference>
<sequence length="581" mass="64974">MARSQFKQLQTYMRPFYGDLALGTIALFLVNALGTYIPWLIKDAVDKLSKVFTMDQVMHFVWLILGLASIMWVIRMASRMWLFGVGRQVEYLLKQQVFEHLLKLPSSYFSKHPTGEIISIVTSDIENIRRMLGFATLSLINTVFAYAMTLPAMLAIDVKLSILSLSVYPLMFAIVKFFSGQLRDQQFKVQEELSEISSLLQEDLNGMALIKTYAQEENERVAFNLLNQRLLDANLILAKTRNFLFPLLGGIASISFLTLLWFGGEMLADPTSKFKVGDLLSLIIYVERLIFPTALLGFTFTVYQRGQVSIDRVQGILDIPPAIVDPLDAIEIDIEQVKGRIEARNLSFTYAGATEPTLDRVNFAIASGETVAIIGAVGSGKSTLANALLRLIDIAPNQLFIDGVDITALKVHDLRSIITYVPQDSFLFSTTMRNNIRYGQPQAADSEVEYFAEQARIQSEILNFPRQYDTLVGERGITLSGGQRQRTALARALLVDSPVLLLDDALSSVDNQTATGILANLPKHKTVIFISHQLSAAANADRIILMDRGKVVQIGTHQELLKESSLYGKLWNQHKLEEVLR</sequence>
<reference evidence="12" key="1">
    <citation type="submission" date="2024-01" db="EMBL/GenBank/DDBJ databases">
        <title>Bank of Algae and Cyanobacteria of the Azores (BACA) strain genomes.</title>
        <authorList>
            <person name="Luz R."/>
            <person name="Cordeiro R."/>
            <person name="Fonseca A."/>
            <person name="Goncalves V."/>
        </authorList>
    </citation>
    <scope>NUCLEOTIDE SEQUENCE</scope>
    <source>
        <strain evidence="12">BACA0141</strain>
    </source>
</reference>
<dbReference type="EMBL" id="JAZBJZ010000003">
    <property type="protein sequence ID" value="MEE3715431.1"/>
    <property type="molecule type" value="Genomic_DNA"/>
</dbReference>
<dbReference type="Gene3D" id="1.20.1560.10">
    <property type="entry name" value="ABC transporter type 1, transmembrane domain"/>
    <property type="match status" value="1"/>
</dbReference>
<dbReference type="GO" id="GO:0005886">
    <property type="term" value="C:plasma membrane"/>
    <property type="evidence" value="ECO:0007669"/>
    <property type="project" value="UniProtKB-SubCell"/>
</dbReference>
<dbReference type="FunFam" id="3.40.50.300:FF:000221">
    <property type="entry name" value="Multidrug ABC transporter ATP-binding protein"/>
    <property type="match status" value="1"/>
</dbReference>
<gene>
    <name evidence="12" type="ORF">V2H45_01580</name>
</gene>
<dbReference type="RefSeq" id="WP_330481852.1">
    <property type="nucleotide sequence ID" value="NZ_JAZBJZ010000003.1"/>
</dbReference>
<evidence type="ECO:0000256" key="9">
    <source>
        <dbReference type="SAM" id="Phobius"/>
    </source>
</evidence>
<dbReference type="Pfam" id="PF00664">
    <property type="entry name" value="ABC_membrane"/>
    <property type="match status" value="1"/>
</dbReference>
<keyword evidence="8 9" id="KW-0472">Membrane</keyword>
<dbReference type="InterPro" id="IPR003439">
    <property type="entry name" value="ABC_transporter-like_ATP-bd"/>
</dbReference>
<keyword evidence="3" id="KW-1003">Cell membrane</keyword>
<evidence type="ECO:0000256" key="5">
    <source>
        <dbReference type="ARBA" id="ARBA00022741"/>
    </source>
</evidence>
<evidence type="ECO:0000313" key="13">
    <source>
        <dbReference type="Proteomes" id="UP001333818"/>
    </source>
</evidence>
<evidence type="ECO:0000256" key="8">
    <source>
        <dbReference type="ARBA" id="ARBA00023136"/>
    </source>
</evidence>
<dbReference type="InterPro" id="IPR011527">
    <property type="entry name" value="ABC1_TM_dom"/>
</dbReference>
<feature type="domain" description="ABC transmembrane type-1" evidence="11">
    <location>
        <begin position="21"/>
        <end position="305"/>
    </location>
</feature>
<dbReference type="Pfam" id="PF00005">
    <property type="entry name" value="ABC_tran"/>
    <property type="match status" value="1"/>
</dbReference>
<feature type="transmembrane region" description="Helical" evidence="9">
    <location>
        <begin position="132"/>
        <end position="154"/>
    </location>
</feature>
<feature type="transmembrane region" description="Helical" evidence="9">
    <location>
        <begin position="160"/>
        <end position="178"/>
    </location>
</feature>
<evidence type="ECO:0000259" key="10">
    <source>
        <dbReference type="PROSITE" id="PS50893"/>
    </source>
</evidence>
<evidence type="ECO:0000256" key="7">
    <source>
        <dbReference type="ARBA" id="ARBA00022989"/>
    </source>
</evidence>
<proteinExistence type="predicted"/>
<keyword evidence="7 9" id="KW-1133">Transmembrane helix</keyword>
<comment type="subcellular location">
    <subcellularLocation>
        <location evidence="1">Cell membrane</location>
        <topology evidence="1">Multi-pass membrane protein</topology>
    </subcellularLocation>
</comment>